<comment type="similarity">
    <text evidence="1">Belongs to the SCO1/2 family.</text>
</comment>
<dbReference type="PANTHER" id="PTHR12151:SF25">
    <property type="entry name" value="LINALOOL DEHYDRATASE_ISOMERASE DOMAIN-CONTAINING PROTEIN"/>
    <property type="match status" value="1"/>
</dbReference>
<keyword evidence="6" id="KW-1185">Reference proteome</keyword>
<name>A0A4R5ZX78_9RHOB</name>
<dbReference type="GO" id="GO:0046872">
    <property type="term" value="F:metal ion binding"/>
    <property type="evidence" value="ECO:0007669"/>
    <property type="project" value="UniProtKB-KW"/>
</dbReference>
<dbReference type="CDD" id="cd02968">
    <property type="entry name" value="SCO"/>
    <property type="match status" value="1"/>
</dbReference>
<keyword evidence="3" id="KW-0479">Metal-binding</keyword>
<dbReference type="EMBL" id="SNAA01000026">
    <property type="protein sequence ID" value="TDL74844.1"/>
    <property type="molecule type" value="Genomic_DNA"/>
</dbReference>
<evidence type="ECO:0000256" key="3">
    <source>
        <dbReference type="PIRSR" id="PIRSR603782-1"/>
    </source>
</evidence>
<evidence type="ECO:0000313" key="6">
    <source>
        <dbReference type="Proteomes" id="UP000295701"/>
    </source>
</evidence>
<comment type="caution">
    <text evidence="5">The sequence shown here is derived from an EMBL/GenBank/DDBJ whole genome shotgun (WGS) entry which is preliminary data.</text>
</comment>
<evidence type="ECO:0000313" key="5">
    <source>
        <dbReference type="EMBL" id="TDL74844.1"/>
    </source>
</evidence>
<dbReference type="OrthoDB" id="9790194at2"/>
<protein>
    <submittedName>
        <fullName evidence="5">SCO family protein</fullName>
    </submittedName>
</protein>
<evidence type="ECO:0000256" key="1">
    <source>
        <dbReference type="ARBA" id="ARBA00010996"/>
    </source>
</evidence>
<feature type="binding site" evidence="3">
    <location>
        <position position="81"/>
    </location>
    <ligand>
        <name>Cu cation</name>
        <dbReference type="ChEBI" id="CHEBI:23378"/>
    </ligand>
</feature>
<accession>A0A4R5ZX78</accession>
<feature type="disulfide bond" description="Redox-active" evidence="4">
    <location>
        <begin position="77"/>
        <end position="81"/>
    </location>
</feature>
<dbReference type="InterPro" id="IPR003782">
    <property type="entry name" value="SCO1/SenC"/>
</dbReference>
<dbReference type="Gene3D" id="3.40.30.10">
    <property type="entry name" value="Glutaredoxin"/>
    <property type="match status" value="1"/>
</dbReference>
<dbReference type="PANTHER" id="PTHR12151">
    <property type="entry name" value="ELECTRON TRANSPORT PROTIN SCO1/SENC FAMILY MEMBER"/>
    <property type="match status" value="1"/>
</dbReference>
<feature type="binding site" evidence="3">
    <location>
        <position position="166"/>
    </location>
    <ligand>
        <name>Cu cation</name>
        <dbReference type="ChEBI" id="CHEBI:23378"/>
    </ligand>
</feature>
<feature type="binding site" evidence="3">
    <location>
        <position position="77"/>
    </location>
    <ligand>
        <name>Cu cation</name>
        <dbReference type="ChEBI" id="CHEBI:23378"/>
    </ligand>
</feature>
<evidence type="ECO:0000256" key="2">
    <source>
        <dbReference type="ARBA" id="ARBA00023008"/>
    </source>
</evidence>
<evidence type="ECO:0000256" key="4">
    <source>
        <dbReference type="PIRSR" id="PIRSR603782-2"/>
    </source>
</evidence>
<sequence length="202" mass="21154">MRGKTLIATGAAGLVALGVGVIAFTSFSGGGAENCATASVGADIGGPFELVNAAGETVTDADVITAPSLVYFGYTYCPDVCPMDAARNAQALDILAERGVEAQGVFISVDPERDTPEVVGDYAAAFGDDIVGLTGSEDQIRAASRAYRTFYSLPEDRSDPYYTVDHSTFTYLVMPETGFATYFNRDTTPEEMADTVACFAGS</sequence>
<dbReference type="Proteomes" id="UP000295701">
    <property type="component" value="Unassembled WGS sequence"/>
</dbReference>
<dbReference type="InterPro" id="IPR036249">
    <property type="entry name" value="Thioredoxin-like_sf"/>
</dbReference>
<proteinExistence type="inferred from homology"/>
<keyword evidence="2 3" id="KW-0186">Copper</keyword>
<dbReference type="RefSeq" id="WP_133398101.1">
    <property type="nucleotide sequence ID" value="NZ_SNAA01000026.1"/>
</dbReference>
<organism evidence="5 6">
    <name type="scientific">Palleronia sediminis</name>
    <dbReference type="NCBI Taxonomy" id="2547833"/>
    <lineage>
        <taxon>Bacteria</taxon>
        <taxon>Pseudomonadati</taxon>
        <taxon>Pseudomonadota</taxon>
        <taxon>Alphaproteobacteria</taxon>
        <taxon>Rhodobacterales</taxon>
        <taxon>Roseobacteraceae</taxon>
        <taxon>Palleronia</taxon>
    </lineage>
</organism>
<dbReference type="Pfam" id="PF02630">
    <property type="entry name" value="SCO1-SenC"/>
    <property type="match status" value="1"/>
</dbReference>
<dbReference type="AlphaFoldDB" id="A0A4R5ZX78"/>
<dbReference type="FunFam" id="3.40.30.10:FF:000013">
    <property type="entry name" value="Blast:Protein SCO1 homolog, mitochondrial"/>
    <property type="match status" value="1"/>
</dbReference>
<keyword evidence="4" id="KW-1015">Disulfide bond</keyword>
<gene>
    <name evidence="5" type="ORF">E2L08_15990</name>
</gene>
<dbReference type="SUPFAM" id="SSF52833">
    <property type="entry name" value="Thioredoxin-like"/>
    <property type="match status" value="1"/>
</dbReference>
<reference evidence="5 6" key="1">
    <citation type="submission" date="2019-03" db="EMBL/GenBank/DDBJ databases">
        <title>Primorskyibacter sp. SS33 isolated from sediments.</title>
        <authorList>
            <person name="Xunke S."/>
        </authorList>
    </citation>
    <scope>NUCLEOTIDE SEQUENCE [LARGE SCALE GENOMIC DNA]</scope>
    <source>
        <strain evidence="5 6">SS33</strain>
    </source>
</reference>